<comment type="caution">
    <text evidence="1">The sequence shown here is derived from an EMBL/GenBank/DDBJ whole genome shotgun (WGS) entry which is preliminary data.</text>
</comment>
<dbReference type="InterPro" id="IPR035948">
    <property type="entry name" value="YwqG-like_sf"/>
</dbReference>
<protein>
    <submittedName>
        <fullName evidence="1">DUF1963 domain-containing protein</fullName>
    </submittedName>
</protein>
<gene>
    <name evidence="1" type="ORF">HHX25_10510</name>
</gene>
<sequence>MIDKKKHLKILKKKFDKIKWENRKTLEKSYFDFIESETVPAIKIEEEVSKKVTLGISKIGGTPHLAPHMKWPEFENAPMVFFAQLNLSDIASYHIEDLLPKRGILYFFAHYEEPVNEYGAEFDFIQPKEKYQVLFFEGDDMGQLKDTSFPETMPRCYQFKESTMRFEPFYEVPNDIYNYTEFEDNLSGNDYNRIIEFHETISKDLDVSQILGVPAAVQDDVAIDWAYAYMEEEECDEDEDELAAEFVNILTMPIFSNIGGAQGYFGIRKEDLADKNFDACIFVMQDS</sequence>
<dbReference type="PANTHER" id="PTHR36436">
    <property type="entry name" value="SLL5081 PROTEIN"/>
    <property type="match status" value="1"/>
</dbReference>
<dbReference type="InterPro" id="IPR015315">
    <property type="entry name" value="DUF1963"/>
</dbReference>
<dbReference type="PANTHER" id="PTHR36436:SF6">
    <property type="entry name" value="SLL5081 PROTEIN"/>
    <property type="match status" value="1"/>
</dbReference>
<dbReference type="Proteomes" id="UP000746690">
    <property type="component" value="Unassembled WGS sequence"/>
</dbReference>
<dbReference type="SUPFAM" id="SSF103032">
    <property type="entry name" value="Hypothetical protein YwqG"/>
    <property type="match status" value="1"/>
</dbReference>
<dbReference type="EMBL" id="JABBHF010000005">
    <property type="protein sequence ID" value="NMH87940.1"/>
    <property type="molecule type" value="Genomic_DNA"/>
</dbReference>
<reference evidence="1 2" key="1">
    <citation type="submission" date="2020-04" db="EMBL/GenBank/DDBJ databases">
        <title>A Flavivirga sp. nov.</title>
        <authorList>
            <person name="Sun X."/>
        </authorList>
    </citation>
    <scope>NUCLEOTIDE SEQUENCE [LARGE SCALE GENOMIC DNA]</scope>
    <source>
        <strain evidence="1 2">Y03</strain>
    </source>
</reference>
<dbReference type="Gene3D" id="2.30.320.10">
    <property type="entry name" value="YwqG-like"/>
    <property type="match status" value="1"/>
</dbReference>
<keyword evidence="2" id="KW-1185">Reference proteome</keyword>
<organism evidence="1 2">
    <name type="scientific">Flavivirga algicola</name>
    <dbReference type="NCBI Taxonomy" id="2729136"/>
    <lineage>
        <taxon>Bacteria</taxon>
        <taxon>Pseudomonadati</taxon>
        <taxon>Bacteroidota</taxon>
        <taxon>Flavobacteriia</taxon>
        <taxon>Flavobacteriales</taxon>
        <taxon>Flavobacteriaceae</taxon>
        <taxon>Flavivirga</taxon>
    </lineage>
</organism>
<evidence type="ECO:0000313" key="2">
    <source>
        <dbReference type="Proteomes" id="UP000746690"/>
    </source>
</evidence>
<proteinExistence type="predicted"/>
<name>A0ABX1S024_9FLAO</name>
<dbReference type="Pfam" id="PF09234">
    <property type="entry name" value="DUF1963"/>
    <property type="match status" value="1"/>
</dbReference>
<accession>A0ABX1S024</accession>
<dbReference type="RefSeq" id="WP_169672920.1">
    <property type="nucleotide sequence ID" value="NZ_JABBHF010000005.1"/>
</dbReference>
<evidence type="ECO:0000313" key="1">
    <source>
        <dbReference type="EMBL" id="NMH87940.1"/>
    </source>
</evidence>